<dbReference type="RefSeq" id="WP_055274818.1">
    <property type="nucleotide sequence ID" value="NZ_CP071249.1"/>
</dbReference>
<dbReference type="EMBL" id="CP071250">
    <property type="protein sequence ID" value="UUF08016.1"/>
    <property type="molecule type" value="Genomic_DNA"/>
</dbReference>
<dbReference type="Proteomes" id="UP001058016">
    <property type="component" value="Chromosome"/>
</dbReference>
<feature type="domain" description="DUF2179" evidence="7">
    <location>
        <begin position="228"/>
        <end position="282"/>
    </location>
</feature>
<evidence type="ECO:0000313" key="9">
    <source>
        <dbReference type="EMBL" id="UUF08016.1"/>
    </source>
</evidence>
<protein>
    <submittedName>
        <fullName evidence="9">YitT family protein</fullName>
    </submittedName>
</protein>
<dbReference type="CDD" id="cd16380">
    <property type="entry name" value="YitT_C"/>
    <property type="match status" value="1"/>
</dbReference>
<keyword evidence="3 6" id="KW-0812">Transmembrane</keyword>
<evidence type="ECO:0000256" key="4">
    <source>
        <dbReference type="ARBA" id="ARBA00022989"/>
    </source>
</evidence>
<evidence type="ECO:0000256" key="2">
    <source>
        <dbReference type="ARBA" id="ARBA00022475"/>
    </source>
</evidence>
<evidence type="ECO:0000313" key="8">
    <source>
        <dbReference type="EMBL" id="UUF06791.1"/>
    </source>
</evidence>
<evidence type="ECO:0000313" key="11">
    <source>
        <dbReference type="Proteomes" id="UP001058072"/>
    </source>
</evidence>
<dbReference type="PIRSF" id="PIRSF006483">
    <property type="entry name" value="Membrane_protein_YitT"/>
    <property type="match status" value="1"/>
</dbReference>
<comment type="subcellular location">
    <subcellularLocation>
        <location evidence="1">Cell membrane</location>
        <topology evidence="1">Multi-pass membrane protein</topology>
    </subcellularLocation>
</comment>
<dbReference type="Proteomes" id="UP001058072">
    <property type="component" value="Chromosome"/>
</dbReference>
<evidence type="ECO:0000259" key="7">
    <source>
        <dbReference type="Pfam" id="PF10035"/>
    </source>
</evidence>
<dbReference type="EMBL" id="CP071249">
    <property type="protein sequence ID" value="UUF06791.1"/>
    <property type="molecule type" value="Genomic_DNA"/>
</dbReference>
<feature type="transmembrane region" description="Helical" evidence="6">
    <location>
        <begin position="54"/>
        <end position="79"/>
    </location>
</feature>
<evidence type="ECO:0000256" key="1">
    <source>
        <dbReference type="ARBA" id="ARBA00004651"/>
    </source>
</evidence>
<dbReference type="Gene3D" id="3.30.70.120">
    <property type="match status" value="1"/>
</dbReference>
<keyword evidence="4 6" id="KW-1133">Transmembrane helix</keyword>
<accession>A0A9Q9CMD8</accession>
<dbReference type="InterPro" id="IPR003740">
    <property type="entry name" value="YitT"/>
</dbReference>
<evidence type="ECO:0000256" key="6">
    <source>
        <dbReference type="SAM" id="Phobius"/>
    </source>
</evidence>
<dbReference type="Pfam" id="PF02588">
    <property type="entry name" value="YitT_membrane"/>
    <property type="match status" value="1"/>
</dbReference>
<dbReference type="InterPro" id="IPR051461">
    <property type="entry name" value="UPF0750_membrane"/>
</dbReference>
<organism evidence="9 11">
    <name type="scientific">Turicibacter bilis</name>
    <dbReference type="NCBI Taxonomy" id="2735723"/>
    <lineage>
        <taxon>Bacteria</taxon>
        <taxon>Bacillati</taxon>
        <taxon>Bacillota</taxon>
        <taxon>Erysipelotrichia</taxon>
        <taxon>Erysipelotrichales</taxon>
        <taxon>Turicibacteraceae</taxon>
        <taxon>Turicibacter</taxon>
    </lineage>
</organism>
<dbReference type="InterPro" id="IPR015867">
    <property type="entry name" value="N-reg_PII/ATP_PRibTrfase_C"/>
</dbReference>
<dbReference type="InterPro" id="IPR019264">
    <property type="entry name" value="DUF2179"/>
</dbReference>
<proteinExistence type="predicted"/>
<keyword evidence="5 6" id="KW-0472">Membrane</keyword>
<dbReference type="PANTHER" id="PTHR33545">
    <property type="entry name" value="UPF0750 MEMBRANE PROTEIN YITT-RELATED"/>
    <property type="match status" value="1"/>
</dbReference>
<name>A0A9Q9CMD8_9FIRM</name>
<dbReference type="Pfam" id="PF10035">
    <property type="entry name" value="DUF2179"/>
    <property type="match status" value="1"/>
</dbReference>
<feature type="transmembrane region" description="Helical" evidence="6">
    <location>
        <begin position="15"/>
        <end position="34"/>
    </location>
</feature>
<feature type="transmembrane region" description="Helical" evidence="6">
    <location>
        <begin position="115"/>
        <end position="137"/>
    </location>
</feature>
<keyword evidence="2" id="KW-1003">Cell membrane</keyword>
<evidence type="ECO:0000256" key="3">
    <source>
        <dbReference type="ARBA" id="ARBA00022692"/>
    </source>
</evidence>
<gene>
    <name evidence="8" type="ORF">J0J69_04210</name>
    <name evidence="9" type="ORF">J0J70_10395</name>
</gene>
<dbReference type="AlphaFoldDB" id="A0A9Q9CMD8"/>
<feature type="transmembrane region" description="Helical" evidence="6">
    <location>
        <begin position="158"/>
        <end position="191"/>
    </location>
</feature>
<sequence length="293" mass="32407">MGIIKAEHLKKEFKSLAMISVGILLFSIGINWFINPSGLYVGGVTGISQLISRFLYSAWGIKINLGMLIWSINIPLLLISYKFIGKRFTYHTLYTVTLMTLGLNIVPEISFSDDVLLNIVVGGMIYALGSGTILKYGGSTGGLDILSQILSMRTQGSFGQYSFAVNCVIIAIAGCVDGWEIALYTILLIFVQMQIIDRIHTPHQSYTVFIVTNKQDEVISTLQSRLGRGITIINAEGAYTHQNRSLLMMVVSSYELYIALQLLNEVDPNSFTNVLQSSQVQGNFGRKIVDKTQ</sequence>
<evidence type="ECO:0000256" key="5">
    <source>
        <dbReference type="ARBA" id="ARBA00023136"/>
    </source>
</evidence>
<dbReference type="PANTHER" id="PTHR33545:SF5">
    <property type="entry name" value="UPF0750 MEMBRANE PROTEIN YITT"/>
    <property type="match status" value="1"/>
</dbReference>
<reference evidence="9 10" key="1">
    <citation type="submission" date="2021-03" db="EMBL/GenBank/DDBJ databases">
        <title>Comparative Genomics and Metabolomics in the genus Turicibacter.</title>
        <authorList>
            <person name="Maki J."/>
            <person name="Looft T."/>
        </authorList>
    </citation>
    <scope>NUCLEOTIDE SEQUENCE</scope>
    <source>
        <strain evidence="9">ISU324</strain>
        <strain evidence="8 10">MMM721</strain>
    </source>
</reference>
<dbReference type="GO" id="GO:0005886">
    <property type="term" value="C:plasma membrane"/>
    <property type="evidence" value="ECO:0007669"/>
    <property type="project" value="UniProtKB-SubCell"/>
</dbReference>
<keyword evidence="10" id="KW-1185">Reference proteome</keyword>
<evidence type="ECO:0000313" key="10">
    <source>
        <dbReference type="Proteomes" id="UP001058016"/>
    </source>
</evidence>